<dbReference type="InterPro" id="IPR014001">
    <property type="entry name" value="Helicase_ATP-bd"/>
</dbReference>
<evidence type="ECO:0000259" key="11">
    <source>
        <dbReference type="PROSITE" id="PS50089"/>
    </source>
</evidence>
<dbReference type="PROSITE" id="PS51192">
    <property type="entry name" value="HELICASE_ATP_BIND_1"/>
    <property type="match status" value="1"/>
</dbReference>
<evidence type="ECO:0000256" key="9">
    <source>
        <dbReference type="PROSITE-ProRule" id="PRU00175"/>
    </source>
</evidence>
<comment type="caution">
    <text evidence="14">The sequence shown here is derived from an EMBL/GenBank/DDBJ whole genome shotgun (WGS) entry which is preliminary data.</text>
</comment>
<accession>A0A9W8Y2H2</accession>
<keyword evidence="7" id="KW-0862">Zinc</keyword>
<proteinExistence type="inferred from homology"/>
<dbReference type="Pfam" id="PF00271">
    <property type="entry name" value="Helicase_C"/>
    <property type="match status" value="1"/>
</dbReference>
<evidence type="ECO:0000256" key="8">
    <source>
        <dbReference type="ARBA" id="ARBA00022840"/>
    </source>
</evidence>
<keyword evidence="3" id="KW-0547">Nucleotide-binding</keyword>
<dbReference type="InterPro" id="IPR017907">
    <property type="entry name" value="Znf_RING_CS"/>
</dbReference>
<dbReference type="GO" id="GO:0016787">
    <property type="term" value="F:hydrolase activity"/>
    <property type="evidence" value="ECO:0007669"/>
    <property type="project" value="UniProtKB-KW"/>
</dbReference>
<dbReference type="Pfam" id="PF13920">
    <property type="entry name" value="zf-C3HC4_3"/>
    <property type="match status" value="1"/>
</dbReference>
<keyword evidence="5" id="KW-0378">Hydrolase</keyword>
<evidence type="ECO:0000256" key="2">
    <source>
        <dbReference type="ARBA" id="ARBA00022723"/>
    </source>
</evidence>
<reference evidence="14" key="1">
    <citation type="submission" date="2022-10" db="EMBL/GenBank/DDBJ databases">
        <title>Tapping the CABI collections for fungal endophytes: first genome assemblies for Collariella, Neodidymelliopsis, Ascochyta clinopodiicola, Didymella pomorum, Didymosphaeria variabile, Neocosmospora piperis and Neocucurbitaria cava.</title>
        <authorList>
            <person name="Hill R."/>
        </authorList>
    </citation>
    <scope>NUCLEOTIDE SEQUENCE</scope>
    <source>
        <strain evidence="14">IMI 356814</strain>
    </source>
</reference>
<feature type="compositionally biased region" description="Polar residues" evidence="10">
    <location>
        <begin position="177"/>
        <end position="193"/>
    </location>
</feature>
<evidence type="ECO:0000313" key="14">
    <source>
        <dbReference type="EMBL" id="KAJ4366228.1"/>
    </source>
</evidence>
<evidence type="ECO:0000256" key="4">
    <source>
        <dbReference type="ARBA" id="ARBA00022771"/>
    </source>
</evidence>
<dbReference type="Gene3D" id="3.40.50.300">
    <property type="entry name" value="P-loop containing nucleotide triphosphate hydrolases"/>
    <property type="match status" value="2"/>
</dbReference>
<dbReference type="Gene3D" id="3.30.40.10">
    <property type="entry name" value="Zinc/RING finger domain, C3HC4 (zinc finger)"/>
    <property type="match status" value="1"/>
</dbReference>
<evidence type="ECO:0000313" key="15">
    <source>
        <dbReference type="Proteomes" id="UP001140560"/>
    </source>
</evidence>
<dbReference type="Proteomes" id="UP001140560">
    <property type="component" value="Unassembled WGS sequence"/>
</dbReference>
<feature type="domain" description="Helicase C-terminal" evidence="13">
    <location>
        <begin position="929"/>
        <end position="1097"/>
    </location>
</feature>
<dbReference type="Gene3D" id="3.40.50.10810">
    <property type="entry name" value="Tandem AAA-ATPase domain"/>
    <property type="match status" value="1"/>
</dbReference>
<dbReference type="InterPro" id="IPR049730">
    <property type="entry name" value="SNF2/RAD54-like_C"/>
</dbReference>
<dbReference type="InterPro" id="IPR038718">
    <property type="entry name" value="SNF2-like_sf"/>
</dbReference>
<dbReference type="Pfam" id="PF00176">
    <property type="entry name" value="SNF2-rel_dom"/>
    <property type="match status" value="1"/>
</dbReference>
<feature type="domain" description="Helicase ATP-binding" evidence="12">
    <location>
        <begin position="380"/>
        <end position="573"/>
    </location>
</feature>
<feature type="region of interest" description="Disordered" evidence="10">
    <location>
        <begin position="115"/>
        <end position="193"/>
    </location>
</feature>
<dbReference type="InterPro" id="IPR001650">
    <property type="entry name" value="Helicase_C-like"/>
</dbReference>
<organism evidence="14 15">
    <name type="scientific">Neocucurbitaria cava</name>
    <dbReference type="NCBI Taxonomy" id="798079"/>
    <lineage>
        <taxon>Eukaryota</taxon>
        <taxon>Fungi</taxon>
        <taxon>Dikarya</taxon>
        <taxon>Ascomycota</taxon>
        <taxon>Pezizomycotina</taxon>
        <taxon>Dothideomycetes</taxon>
        <taxon>Pleosporomycetidae</taxon>
        <taxon>Pleosporales</taxon>
        <taxon>Pleosporineae</taxon>
        <taxon>Cucurbitariaceae</taxon>
        <taxon>Neocucurbitaria</taxon>
    </lineage>
</organism>
<dbReference type="PANTHER" id="PTHR45626">
    <property type="entry name" value="TRANSCRIPTION TERMINATION FACTOR 2-RELATED"/>
    <property type="match status" value="1"/>
</dbReference>
<feature type="compositionally biased region" description="Basic residues" evidence="10">
    <location>
        <begin position="877"/>
        <end position="897"/>
    </location>
</feature>
<feature type="compositionally biased region" description="Low complexity" evidence="10">
    <location>
        <begin position="165"/>
        <end position="176"/>
    </location>
</feature>
<dbReference type="InterPro" id="IPR050628">
    <property type="entry name" value="SNF2_RAD54_helicase_TF"/>
</dbReference>
<feature type="domain" description="RING-type" evidence="11">
    <location>
        <begin position="734"/>
        <end position="785"/>
    </location>
</feature>
<keyword evidence="2" id="KW-0479">Metal-binding</keyword>
<sequence length="1101" mass="123790">MLDGRQIRNVTRIAMALAAAEGRELQPKDILTSLKATRDFDKDFIGETDRAQDIDVFQDDESNEESNARREVSGKGPKRRLRIYSDVLRNSDRIDMPYYESILDDLHHQLAQVQGNAAGPSGTNHVHTSRQGTQLSIPTNGESSSRKRGLGVTDYPEAKRLSRQPSPVTPGTPSSTFESAETSGSRQWTLPSRLSNPVPIVDLTVSDPPTPEAFPGMFNAPQNGAPQVPMDIFNQHYMQNTGPPALFDPFPELANAYQSGGLPEPMDAFNQDYMQLDELAQFMINPTAPGGGYAFNQPQPIPDGNFQQQEIPRLRGPFDESDSEDYGDFPLTVVESDAIEKLLENIKEHGETPDDREPTPRIMSSTLKEYQKIGLTWLLKMENGVAKGGILADEMGLGKTVQALSLICVRPSTDPLCKTTLIIAPVALMRQWEKEIQRHIHPLFALKVYLYWGKGKKADFLHLRQYDVVLTTFGTLISEFKQKESMKESMLHEREVREATFRRKPKDKLALLGRECMWYRVIIDEAHAIKNRNTTQSKATVDIQAHHRLCMTGTPMMNSIDELYPLLRFLRVHPYSDWTQFNMAIGKPVKHQHPATRKKAMNRVQILLKSTMLRRQKTSIVDGEQICTIPAKHTTLDNVEFSDDEHSIYKALEQKSQLQFNKYLDRNTVSANYANILVLLLRLRQACCHPHLIKDLSQPATEGIAEDDLLSRAQELREDVIGRLKEAASDSFECPICLEADPNPTIIIPCGHTVCGQCVQKLIDPARLIPEGNEEGSTAKCPHCRGELQAKLITDYKHFCKVHCPEKLTPEPEDEEADDDDSDSDSESELGDDAEDVDGKGNLAGFIVSDDEDDDYEFVEANDSDPGSNGEPGGKVAGKKSKKGKKGKGKGRAKPKKTLAQLKKESLRNKGAKKKYLRRLEQTFVMSAKIEKTVEILGEIRQNDPTEKTLIFSQFTSLLDLVEVPLSQKRLRWQRYDGSMKMDERDDAVSAFMDDPNENIMLVSLKAGNAGLNLWKASQVIILDPFWNPFIEDQAVDRAHRMPQPREVTVHRVLVPETVEDRICLLQDNKREIIGAALDEQASKSLTRLNVQELKFLFGMG</sequence>
<dbReference type="GO" id="GO:0005737">
    <property type="term" value="C:cytoplasm"/>
    <property type="evidence" value="ECO:0007669"/>
    <property type="project" value="TreeGrafter"/>
</dbReference>
<dbReference type="CDD" id="cd18008">
    <property type="entry name" value="DEXDc_SHPRH-like"/>
    <property type="match status" value="1"/>
</dbReference>
<dbReference type="PROSITE" id="PS51194">
    <property type="entry name" value="HELICASE_CTER"/>
    <property type="match status" value="1"/>
</dbReference>
<dbReference type="FunFam" id="3.40.50.300:FF:002380">
    <property type="entry name" value="SWI/SNF family DNA-dependent ATPase, putative"/>
    <property type="match status" value="1"/>
</dbReference>
<evidence type="ECO:0000256" key="6">
    <source>
        <dbReference type="ARBA" id="ARBA00022806"/>
    </source>
</evidence>
<dbReference type="OrthoDB" id="423559at2759"/>
<dbReference type="InterPro" id="IPR001841">
    <property type="entry name" value="Znf_RING"/>
</dbReference>
<evidence type="ECO:0000256" key="5">
    <source>
        <dbReference type="ARBA" id="ARBA00022801"/>
    </source>
</evidence>
<feature type="region of interest" description="Disordered" evidence="10">
    <location>
        <begin position="51"/>
        <end position="77"/>
    </location>
</feature>
<evidence type="ECO:0000256" key="10">
    <source>
        <dbReference type="SAM" id="MobiDB-lite"/>
    </source>
</evidence>
<protein>
    <submittedName>
        <fullName evidence="14">Uncharacterized protein</fullName>
    </submittedName>
</protein>
<evidence type="ECO:0000259" key="12">
    <source>
        <dbReference type="PROSITE" id="PS51192"/>
    </source>
</evidence>
<name>A0A9W8Y2H2_9PLEO</name>
<keyword evidence="15" id="KW-1185">Reference proteome</keyword>
<dbReference type="SMART" id="SM00490">
    <property type="entry name" value="HELICc"/>
    <property type="match status" value="1"/>
</dbReference>
<evidence type="ECO:0000256" key="7">
    <source>
        <dbReference type="ARBA" id="ARBA00022833"/>
    </source>
</evidence>
<dbReference type="AlphaFoldDB" id="A0A9W8Y2H2"/>
<dbReference type="CDD" id="cd18793">
    <property type="entry name" value="SF2_C_SNF"/>
    <property type="match status" value="1"/>
</dbReference>
<dbReference type="PROSITE" id="PS00518">
    <property type="entry name" value="ZF_RING_1"/>
    <property type="match status" value="1"/>
</dbReference>
<comment type="similarity">
    <text evidence="1">Belongs to the SNF2/RAD54 helicase family.</text>
</comment>
<evidence type="ECO:0000256" key="1">
    <source>
        <dbReference type="ARBA" id="ARBA00007025"/>
    </source>
</evidence>
<dbReference type="PROSITE" id="PS50089">
    <property type="entry name" value="ZF_RING_2"/>
    <property type="match status" value="1"/>
</dbReference>
<dbReference type="SMART" id="SM00487">
    <property type="entry name" value="DEXDc"/>
    <property type="match status" value="1"/>
</dbReference>
<evidence type="ECO:0000256" key="3">
    <source>
        <dbReference type="ARBA" id="ARBA00022741"/>
    </source>
</evidence>
<feature type="compositionally biased region" description="Acidic residues" evidence="10">
    <location>
        <begin position="811"/>
        <end position="836"/>
    </location>
</feature>
<dbReference type="SUPFAM" id="SSF52540">
    <property type="entry name" value="P-loop containing nucleoside triphosphate hydrolases"/>
    <property type="match status" value="2"/>
</dbReference>
<evidence type="ECO:0000259" key="13">
    <source>
        <dbReference type="PROSITE" id="PS51194"/>
    </source>
</evidence>
<dbReference type="GO" id="GO:0004386">
    <property type="term" value="F:helicase activity"/>
    <property type="evidence" value="ECO:0007669"/>
    <property type="project" value="UniProtKB-KW"/>
</dbReference>
<dbReference type="GO" id="GO:0008094">
    <property type="term" value="F:ATP-dependent activity, acting on DNA"/>
    <property type="evidence" value="ECO:0007669"/>
    <property type="project" value="TreeGrafter"/>
</dbReference>
<dbReference type="GO" id="GO:0005634">
    <property type="term" value="C:nucleus"/>
    <property type="evidence" value="ECO:0007669"/>
    <property type="project" value="TreeGrafter"/>
</dbReference>
<dbReference type="SMART" id="SM00184">
    <property type="entry name" value="RING"/>
    <property type="match status" value="1"/>
</dbReference>
<keyword evidence="4 9" id="KW-0863">Zinc-finger</keyword>
<dbReference type="CDD" id="cd16449">
    <property type="entry name" value="RING-HC"/>
    <property type="match status" value="1"/>
</dbReference>
<dbReference type="GO" id="GO:0000724">
    <property type="term" value="P:double-strand break repair via homologous recombination"/>
    <property type="evidence" value="ECO:0007669"/>
    <property type="project" value="TreeGrafter"/>
</dbReference>
<dbReference type="EMBL" id="JAPEUY010000014">
    <property type="protein sequence ID" value="KAJ4366228.1"/>
    <property type="molecule type" value="Genomic_DNA"/>
</dbReference>
<gene>
    <name evidence="14" type="ORF">N0V83_007864</name>
</gene>
<dbReference type="SUPFAM" id="SSF57850">
    <property type="entry name" value="RING/U-box"/>
    <property type="match status" value="1"/>
</dbReference>
<dbReference type="InterPro" id="IPR013083">
    <property type="entry name" value="Znf_RING/FYVE/PHD"/>
</dbReference>
<keyword evidence="6" id="KW-0347">Helicase</keyword>
<dbReference type="PANTHER" id="PTHR45626:SF16">
    <property type="entry name" value="ATP-DEPENDENT HELICASE ULS1"/>
    <property type="match status" value="1"/>
</dbReference>
<feature type="region of interest" description="Disordered" evidence="10">
    <location>
        <begin position="807"/>
        <end position="899"/>
    </location>
</feature>
<feature type="compositionally biased region" description="Acidic residues" evidence="10">
    <location>
        <begin position="849"/>
        <end position="863"/>
    </location>
</feature>
<dbReference type="GO" id="GO:0008270">
    <property type="term" value="F:zinc ion binding"/>
    <property type="evidence" value="ECO:0007669"/>
    <property type="project" value="UniProtKB-KW"/>
</dbReference>
<keyword evidence="8" id="KW-0067">ATP-binding</keyword>
<dbReference type="InterPro" id="IPR000330">
    <property type="entry name" value="SNF2_N"/>
</dbReference>
<dbReference type="GO" id="GO:0005524">
    <property type="term" value="F:ATP binding"/>
    <property type="evidence" value="ECO:0007669"/>
    <property type="project" value="UniProtKB-KW"/>
</dbReference>
<dbReference type="InterPro" id="IPR027417">
    <property type="entry name" value="P-loop_NTPase"/>
</dbReference>
<feature type="compositionally biased region" description="Polar residues" evidence="10">
    <location>
        <begin position="115"/>
        <end position="143"/>
    </location>
</feature>